<organism evidence="2">
    <name type="scientific">Rhizobium leguminosarum</name>
    <dbReference type="NCBI Taxonomy" id="384"/>
    <lineage>
        <taxon>Bacteria</taxon>
        <taxon>Pseudomonadati</taxon>
        <taxon>Pseudomonadota</taxon>
        <taxon>Alphaproteobacteria</taxon>
        <taxon>Hyphomicrobiales</taxon>
        <taxon>Rhizobiaceae</taxon>
        <taxon>Rhizobium/Agrobacterium group</taxon>
        <taxon>Rhizobium</taxon>
    </lineage>
</organism>
<dbReference type="EMBL" id="LWBS01000283">
    <property type="protein sequence ID" value="OAP93476.1"/>
    <property type="molecule type" value="Genomic_DNA"/>
</dbReference>
<proteinExistence type="predicted"/>
<accession>A0A179BNZ8</accession>
<evidence type="ECO:0000256" key="1">
    <source>
        <dbReference type="SAM" id="MobiDB-lite"/>
    </source>
</evidence>
<gene>
    <name evidence="2" type="ORF">A4U53_24780</name>
</gene>
<comment type="caution">
    <text evidence="2">The sequence shown here is derived from an EMBL/GenBank/DDBJ whole genome shotgun (WGS) entry which is preliminary data.</text>
</comment>
<sequence length="70" mass="7765">MDKWRRPAADTNRFAIPDHNAETRAGMTASAEKPSLDSADIQDRDGASVVLETISQVPAVAQTSLRQWRR</sequence>
<name>A0A179BNZ8_RHILE</name>
<dbReference type="AlphaFoldDB" id="A0A179BNZ8"/>
<reference evidence="2" key="1">
    <citation type="submission" date="2016-04" db="EMBL/GenBank/DDBJ databases">
        <title>Fast-growing isolate from the root nodules of Vavilovia formosa.</title>
        <authorList>
            <person name="Kimeklis A."/>
            <person name="Safronova V."/>
            <person name="Belimov A."/>
            <person name="Andronov E."/>
        </authorList>
    </citation>
    <scope>NUCLEOTIDE SEQUENCE [LARGE SCALE GENOMIC DNA]</scope>
    <source>
        <strain evidence="2">Vaf-46</strain>
    </source>
</reference>
<feature type="region of interest" description="Disordered" evidence="1">
    <location>
        <begin position="1"/>
        <end position="40"/>
    </location>
</feature>
<evidence type="ECO:0000313" key="2">
    <source>
        <dbReference type="EMBL" id="OAP93476.1"/>
    </source>
</evidence>
<protein>
    <submittedName>
        <fullName evidence="2">Uncharacterized protein</fullName>
    </submittedName>
</protein>